<proteinExistence type="predicted"/>
<reference evidence="2 3" key="1">
    <citation type="journal article" date="2021" name="Elife">
        <title>Chloroplast acquisition without the gene transfer in kleptoplastic sea slugs, Plakobranchus ocellatus.</title>
        <authorList>
            <person name="Maeda T."/>
            <person name="Takahashi S."/>
            <person name="Yoshida T."/>
            <person name="Shimamura S."/>
            <person name="Takaki Y."/>
            <person name="Nagai Y."/>
            <person name="Toyoda A."/>
            <person name="Suzuki Y."/>
            <person name="Arimoto A."/>
            <person name="Ishii H."/>
            <person name="Satoh N."/>
            <person name="Nishiyama T."/>
            <person name="Hasebe M."/>
            <person name="Maruyama T."/>
            <person name="Minagawa J."/>
            <person name="Obokata J."/>
            <person name="Shigenobu S."/>
        </authorList>
    </citation>
    <scope>NUCLEOTIDE SEQUENCE [LARGE SCALE GENOMIC DNA]</scope>
</reference>
<dbReference type="EMBL" id="BLXT01006012">
    <property type="protein sequence ID" value="GFO28246.1"/>
    <property type="molecule type" value="Genomic_DNA"/>
</dbReference>
<name>A0AAV4CA93_9GAST</name>
<feature type="transmembrane region" description="Helical" evidence="1">
    <location>
        <begin position="126"/>
        <end position="146"/>
    </location>
</feature>
<accession>A0AAV4CA93</accession>
<dbReference type="Proteomes" id="UP000735302">
    <property type="component" value="Unassembled WGS sequence"/>
</dbReference>
<feature type="transmembrane region" description="Helical" evidence="1">
    <location>
        <begin position="85"/>
        <end position="106"/>
    </location>
</feature>
<feature type="transmembrane region" description="Helical" evidence="1">
    <location>
        <begin position="51"/>
        <end position="73"/>
    </location>
</feature>
<feature type="transmembrane region" description="Helical" evidence="1">
    <location>
        <begin position="158"/>
        <end position="182"/>
    </location>
</feature>
<keyword evidence="3" id="KW-1185">Reference proteome</keyword>
<gene>
    <name evidence="2" type="ORF">PoB_005475100</name>
</gene>
<protein>
    <recommendedName>
        <fullName evidence="4">G-protein coupled receptors family 3 profile domain-containing protein</fullName>
    </recommendedName>
</protein>
<keyword evidence="1" id="KW-1133">Transmembrane helix</keyword>
<dbReference type="AlphaFoldDB" id="A0AAV4CA93"/>
<feature type="transmembrane region" description="Helical" evidence="1">
    <location>
        <begin position="20"/>
        <end position="39"/>
    </location>
</feature>
<sequence>MDAPLKTDEKKSDHSKLHQMAVVAWLAILSVIAVVKIIDEKKRDHSKLHQMAVVVWLAILSVIAVVKIIVGFMNVDGGCQGICLLPYYLLVTGVLALAPAAIAVTVTCSQHQTRILEDMWSCAGKFLFLAVVLGVAGTFYILTTTVRVSTLDRLCKQTWVPVFGVVVLLADWVLFLVFLRLFGPSKDETESKQRDITHTFRHSNESSPFHIWKLRNTRRTL</sequence>
<comment type="caution">
    <text evidence="2">The sequence shown here is derived from an EMBL/GenBank/DDBJ whole genome shotgun (WGS) entry which is preliminary data.</text>
</comment>
<evidence type="ECO:0000313" key="2">
    <source>
        <dbReference type="EMBL" id="GFO28246.1"/>
    </source>
</evidence>
<keyword evidence="1" id="KW-0812">Transmembrane</keyword>
<evidence type="ECO:0000313" key="3">
    <source>
        <dbReference type="Proteomes" id="UP000735302"/>
    </source>
</evidence>
<organism evidence="2 3">
    <name type="scientific">Plakobranchus ocellatus</name>
    <dbReference type="NCBI Taxonomy" id="259542"/>
    <lineage>
        <taxon>Eukaryota</taxon>
        <taxon>Metazoa</taxon>
        <taxon>Spiralia</taxon>
        <taxon>Lophotrochozoa</taxon>
        <taxon>Mollusca</taxon>
        <taxon>Gastropoda</taxon>
        <taxon>Heterobranchia</taxon>
        <taxon>Euthyneura</taxon>
        <taxon>Panpulmonata</taxon>
        <taxon>Sacoglossa</taxon>
        <taxon>Placobranchoidea</taxon>
        <taxon>Plakobranchidae</taxon>
        <taxon>Plakobranchus</taxon>
    </lineage>
</organism>
<keyword evidence="1" id="KW-0472">Membrane</keyword>
<evidence type="ECO:0008006" key="4">
    <source>
        <dbReference type="Google" id="ProtNLM"/>
    </source>
</evidence>
<evidence type="ECO:0000256" key="1">
    <source>
        <dbReference type="SAM" id="Phobius"/>
    </source>
</evidence>